<dbReference type="GO" id="GO:0098542">
    <property type="term" value="P:defense response to other organism"/>
    <property type="evidence" value="ECO:0007669"/>
    <property type="project" value="InterPro"/>
</dbReference>
<name>A0AAD8HVM3_9APIA</name>
<feature type="transmembrane region" description="Helical" evidence="3">
    <location>
        <begin position="12"/>
        <end position="32"/>
    </location>
</feature>
<evidence type="ECO:0000313" key="5">
    <source>
        <dbReference type="Proteomes" id="UP001237642"/>
    </source>
</evidence>
<dbReference type="GO" id="GO:0009506">
    <property type="term" value="C:plasmodesma"/>
    <property type="evidence" value="ECO:0007669"/>
    <property type="project" value="TreeGrafter"/>
</dbReference>
<sequence length="301" mass="33513">MSRYDGESRFTLFKCMCSWILLIPLLPLWIWLNISAVGQTSIKCSIEDFYMINSLQTTSGCNYNQSIIYVNLNLENNAEDMEVYFDNLNLTFSYYGSVGIVRVGNSTTPAFLQPIGTKTKLKDVALARNGISLQEIAAVSASSASSYVFRLDFASSVRFKGNWKILGTKSKTYEILAWAKVEVDPISSKKSSKKAIELEHMIKHDFSAWDFSTYYQPDYVDVVLPNNAPDPVNFDVGLVLSDQVDELGLGQANAPQIVVLDVEENEPQMGVGEVQEEIYHGNNLINDANLFAADPPLGDID</sequence>
<keyword evidence="3" id="KW-0812">Transmembrane</keyword>
<keyword evidence="2 3" id="KW-0472">Membrane</keyword>
<evidence type="ECO:0000256" key="3">
    <source>
        <dbReference type="SAM" id="Phobius"/>
    </source>
</evidence>
<reference evidence="4" key="2">
    <citation type="submission" date="2023-05" db="EMBL/GenBank/DDBJ databases">
        <authorList>
            <person name="Schelkunov M.I."/>
        </authorList>
    </citation>
    <scope>NUCLEOTIDE SEQUENCE</scope>
    <source>
        <strain evidence="4">Hsosn_3</strain>
        <tissue evidence="4">Leaf</tissue>
    </source>
</reference>
<evidence type="ECO:0000256" key="2">
    <source>
        <dbReference type="ARBA" id="ARBA00023136"/>
    </source>
</evidence>
<dbReference type="GO" id="GO:0005886">
    <property type="term" value="C:plasma membrane"/>
    <property type="evidence" value="ECO:0007669"/>
    <property type="project" value="TreeGrafter"/>
</dbReference>
<keyword evidence="5" id="KW-1185">Reference proteome</keyword>
<reference evidence="4" key="1">
    <citation type="submission" date="2023-02" db="EMBL/GenBank/DDBJ databases">
        <title>Genome of toxic invasive species Heracleum sosnowskyi carries increased number of genes despite the absence of recent whole-genome duplications.</title>
        <authorList>
            <person name="Schelkunov M."/>
            <person name="Shtratnikova V."/>
            <person name="Makarenko M."/>
            <person name="Klepikova A."/>
            <person name="Omelchenko D."/>
            <person name="Novikova G."/>
            <person name="Obukhova E."/>
            <person name="Bogdanov V."/>
            <person name="Penin A."/>
            <person name="Logacheva M."/>
        </authorList>
    </citation>
    <scope>NUCLEOTIDE SEQUENCE</scope>
    <source>
        <strain evidence="4">Hsosn_3</strain>
        <tissue evidence="4">Leaf</tissue>
    </source>
</reference>
<protein>
    <submittedName>
        <fullName evidence="4">Uncharacterized protein</fullName>
    </submittedName>
</protein>
<comment type="caution">
    <text evidence="4">The sequence shown here is derived from an EMBL/GenBank/DDBJ whole genome shotgun (WGS) entry which is preliminary data.</text>
</comment>
<proteinExistence type="predicted"/>
<dbReference type="AlphaFoldDB" id="A0AAD8HVM3"/>
<accession>A0AAD8HVM3</accession>
<comment type="subcellular location">
    <subcellularLocation>
        <location evidence="1">Membrane</location>
    </subcellularLocation>
</comment>
<dbReference type="PANTHER" id="PTHR31415">
    <property type="entry name" value="OS05G0367900 PROTEIN"/>
    <property type="match status" value="1"/>
</dbReference>
<gene>
    <name evidence="4" type="ORF">POM88_029749</name>
</gene>
<keyword evidence="3" id="KW-1133">Transmembrane helix</keyword>
<evidence type="ECO:0000256" key="1">
    <source>
        <dbReference type="ARBA" id="ARBA00004370"/>
    </source>
</evidence>
<dbReference type="InterPro" id="IPR044839">
    <property type="entry name" value="NDR1-like"/>
</dbReference>
<organism evidence="4 5">
    <name type="scientific">Heracleum sosnowskyi</name>
    <dbReference type="NCBI Taxonomy" id="360622"/>
    <lineage>
        <taxon>Eukaryota</taxon>
        <taxon>Viridiplantae</taxon>
        <taxon>Streptophyta</taxon>
        <taxon>Embryophyta</taxon>
        <taxon>Tracheophyta</taxon>
        <taxon>Spermatophyta</taxon>
        <taxon>Magnoliopsida</taxon>
        <taxon>eudicotyledons</taxon>
        <taxon>Gunneridae</taxon>
        <taxon>Pentapetalae</taxon>
        <taxon>asterids</taxon>
        <taxon>campanulids</taxon>
        <taxon>Apiales</taxon>
        <taxon>Apiaceae</taxon>
        <taxon>Apioideae</taxon>
        <taxon>apioid superclade</taxon>
        <taxon>Tordylieae</taxon>
        <taxon>Tordyliinae</taxon>
        <taxon>Heracleum</taxon>
    </lineage>
</organism>
<dbReference type="EMBL" id="JAUIZM010000007">
    <property type="protein sequence ID" value="KAK1373556.1"/>
    <property type="molecule type" value="Genomic_DNA"/>
</dbReference>
<dbReference type="Proteomes" id="UP001237642">
    <property type="component" value="Unassembled WGS sequence"/>
</dbReference>
<evidence type="ECO:0000313" key="4">
    <source>
        <dbReference type="EMBL" id="KAK1373556.1"/>
    </source>
</evidence>
<dbReference type="PANTHER" id="PTHR31415:SF52">
    <property type="entry name" value="LATE EMBRYOGENESIS ABUNDANT (LEA) HYDROXYPROLINE-RICH GLYCOPROTEIN FAMILY-RELATED"/>
    <property type="match status" value="1"/>
</dbReference>